<name>A0A4D6YPP0_9GAMM</name>
<dbReference type="Gene3D" id="3.20.20.10">
    <property type="entry name" value="Alanine racemase"/>
    <property type="match status" value="1"/>
</dbReference>
<dbReference type="InterPro" id="IPR000183">
    <property type="entry name" value="Orn/DAP/Arg_de-COase"/>
</dbReference>
<organism evidence="10 11">
    <name type="scientific">Buchnera aphidicola</name>
    <name type="common">Therioaphis trifolii</name>
    <dbReference type="NCBI Taxonomy" id="1241884"/>
    <lineage>
        <taxon>Bacteria</taxon>
        <taxon>Pseudomonadati</taxon>
        <taxon>Pseudomonadota</taxon>
        <taxon>Gammaproteobacteria</taxon>
        <taxon>Enterobacterales</taxon>
        <taxon>Erwiniaceae</taxon>
        <taxon>Buchnera</taxon>
    </lineage>
</organism>
<evidence type="ECO:0000256" key="3">
    <source>
        <dbReference type="ARBA" id="ARBA00022898"/>
    </source>
</evidence>
<feature type="domain" description="Orn/DAP/Arg decarboxylase 2 N-terminal" evidence="9">
    <location>
        <begin position="34"/>
        <end position="268"/>
    </location>
</feature>
<dbReference type="HAMAP" id="MF_02120">
    <property type="entry name" value="LysA"/>
    <property type="match status" value="1"/>
</dbReference>
<comment type="function">
    <text evidence="5">Specifically catalyzes the decarboxylation of meso-diaminopimelate (meso-DAP) to L-lysine.</text>
</comment>
<dbReference type="UniPathway" id="UPA00034">
    <property type="reaction ID" value="UER00027"/>
</dbReference>
<evidence type="ECO:0000256" key="4">
    <source>
        <dbReference type="ARBA" id="ARBA00023239"/>
    </source>
</evidence>
<dbReference type="InterPro" id="IPR002986">
    <property type="entry name" value="DAP_deCOOHase_LysA"/>
</dbReference>
<dbReference type="RefSeq" id="WP_158349540.1">
    <property type="nucleotide sequence ID" value="NZ_CP032996.1"/>
</dbReference>
<feature type="binding site" evidence="5">
    <location>
        <position position="305"/>
    </location>
    <ligand>
        <name>substrate</name>
    </ligand>
</feature>
<dbReference type="GO" id="GO:0030170">
    <property type="term" value="F:pyridoxal phosphate binding"/>
    <property type="evidence" value="ECO:0007669"/>
    <property type="project" value="UniProtKB-UniRule"/>
</dbReference>
<feature type="binding site" evidence="5">
    <location>
        <position position="337"/>
    </location>
    <ligand>
        <name>substrate</name>
    </ligand>
</feature>
<evidence type="ECO:0000259" key="9">
    <source>
        <dbReference type="Pfam" id="PF02784"/>
    </source>
</evidence>
<evidence type="ECO:0000256" key="2">
    <source>
        <dbReference type="ARBA" id="ARBA00022793"/>
    </source>
</evidence>
<evidence type="ECO:0000256" key="6">
    <source>
        <dbReference type="NCBIfam" id="TIGR01048"/>
    </source>
</evidence>
<keyword evidence="2 5" id="KW-0210">Decarboxylase</keyword>
<dbReference type="GO" id="GO:0008836">
    <property type="term" value="F:diaminopimelate decarboxylase activity"/>
    <property type="evidence" value="ECO:0007669"/>
    <property type="project" value="UniProtKB-UniRule"/>
</dbReference>
<dbReference type="EMBL" id="CP032996">
    <property type="protein sequence ID" value="QCI27275.1"/>
    <property type="molecule type" value="Genomic_DNA"/>
</dbReference>
<dbReference type="EC" id="4.1.1.20" evidence="5 6"/>
<accession>A0A4D6YPP0</accession>
<dbReference type="Proteomes" id="UP000298603">
    <property type="component" value="Chromosome"/>
</dbReference>
<sequence>MNFFKKTKLLNIKTILPKLKKIYGPTWIYDADIIKEQIKKLKKFDIIRFAQKACSNIHILRIMKKYKVHVDAVSLGEIERALTSGFQTKNDEIIFTSDLIDHETLNKIIDFKITVNAGSLHMLKKLGKHSPGHRVWIRINPKFGHGHNKKTNTGGENSKHGIWNSKLAISIIKKYKLNLVGLHMHIGSGVNYKHLKNVCNAMVKEAIKLDQNIQYISAGGGLSIPYKKNDIPINIDNYFELWNNARNNISKHFQNAIKLEIEPGRFLVGNCGILISEIYEIKKVGKKIFILIDVGFNDLMRPVLYGSYHYISIIPKDKRIINYKNTIKVVIGGPLCESGDVFTQDQNGELIERKLPNVKIGDYLIFHDTGAYGSSMSSNYNSRPLIPEILFENGIPKIIRKKQTIQELLKLEIEANKKNILF</sequence>
<dbReference type="Pfam" id="PF02784">
    <property type="entry name" value="Orn_Arg_deC_N"/>
    <property type="match status" value="1"/>
</dbReference>
<feature type="binding site" evidence="5">
    <location>
        <begin position="262"/>
        <end position="265"/>
    </location>
    <ligand>
        <name>pyridoxal 5'-phosphate</name>
        <dbReference type="ChEBI" id="CHEBI:597326"/>
    </ligand>
</feature>
<evidence type="ECO:0000256" key="5">
    <source>
        <dbReference type="HAMAP-Rule" id="MF_02120"/>
    </source>
</evidence>
<dbReference type="AlphaFoldDB" id="A0A4D6YPP0"/>
<comment type="cofactor">
    <cofactor evidence="1 5 7 8">
        <name>pyridoxal 5'-phosphate</name>
        <dbReference type="ChEBI" id="CHEBI:597326"/>
    </cofactor>
</comment>
<reference evidence="10 11" key="1">
    <citation type="submission" date="2018-10" db="EMBL/GenBank/DDBJ databases">
        <title>Comparative functional genomics of the obligate endosymbiont Buchnera aphidicola.</title>
        <authorList>
            <person name="Chong R.A."/>
        </authorList>
    </citation>
    <scope>NUCLEOTIDE SEQUENCE [LARGE SCALE GENOMIC DNA]</scope>
    <source>
        <strain evidence="10 11">Tma</strain>
    </source>
</reference>
<comment type="pathway">
    <text evidence="5 8">Amino-acid biosynthesis; L-lysine biosynthesis via DAP pathway; L-lysine from DL-2,6-diaminopimelate: step 1/1.</text>
</comment>
<comment type="similarity">
    <text evidence="5">Belongs to the Orn/Lys/Arg decarboxylase class-II family. LysA subfamily.</text>
</comment>
<dbReference type="GO" id="GO:0009089">
    <property type="term" value="P:lysine biosynthetic process via diaminopimelate"/>
    <property type="evidence" value="ECO:0007669"/>
    <property type="project" value="UniProtKB-UniRule"/>
</dbReference>
<dbReference type="InterPro" id="IPR029066">
    <property type="entry name" value="PLP-binding_barrel"/>
</dbReference>
<feature type="binding site" evidence="5">
    <location>
        <position position="221"/>
    </location>
    <ligand>
        <name>pyridoxal 5'-phosphate</name>
        <dbReference type="ChEBI" id="CHEBI:597326"/>
    </ligand>
</feature>
<evidence type="ECO:0000256" key="8">
    <source>
        <dbReference type="RuleBase" id="RU003738"/>
    </source>
</evidence>
<keyword evidence="5 8" id="KW-0457">Lysine biosynthesis</keyword>
<dbReference type="PRINTS" id="PR01181">
    <property type="entry name" value="DAPDCRBXLASE"/>
</dbReference>
<dbReference type="InterPro" id="IPR022657">
    <property type="entry name" value="De-COase2_CS"/>
</dbReference>
<dbReference type="SUPFAM" id="SSF51419">
    <property type="entry name" value="PLP-binding barrel"/>
    <property type="match status" value="1"/>
</dbReference>
<evidence type="ECO:0000256" key="7">
    <source>
        <dbReference type="PIRSR" id="PIRSR600183-50"/>
    </source>
</evidence>
<feature type="binding site" evidence="5">
    <location>
        <position position="265"/>
    </location>
    <ligand>
        <name>substrate</name>
    </ligand>
</feature>
<feature type="binding site" evidence="5">
    <location>
        <position position="372"/>
    </location>
    <ligand>
        <name>pyridoxal 5'-phosphate</name>
        <dbReference type="ChEBI" id="CHEBI:597326"/>
    </ligand>
</feature>
<evidence type="ECO:0000256" key="1">
    <source>
        <dbReference type="ARBA" id="ARBA00001933"/>
    </source>
</evidence>
<dbReference type="NCBIfam" id="TIGR01048">
    <property type="entry name" value="lysA"/>
    <property type="match status" value="1"/>
</dbReference>
<comment type="subunit">
    <text evidence="5">Homodimer.</text>
</comment>
<dbReference type="CDD" id="cd06828">
    <property type="entry name" value="PLPDE_III_DapDC"/>
    <property type="match status" value="1"/>
</dbReference>
<feature type="active site" description="Proton donor" evidence="7">
    <location>
        <position position="336"/>
    </location>
</feature>
<proteinExistence type="inferred from homology"/>
<evidence type="ECO:0000313" key="11">
    <source>
        <dbReference type="Proteomes" id="UP000298603"/>
    </source>
</evidence>
<keyword evidence="11" id="KW-1185">Reference proteome</keyword>
<feature type="binding site" evidence="5">
    <location>
        <position position="372"/>
    </location>
    <ligand>
        <name>substrate</name>
    </ligand>
</feature>
<dbReference type="InterPro" id="IPR022644">
    <property type="entry name" value="De-COase2_N"/>
</dbReference>
<keyword evidence="3 5" id="KW-0663">Pyridoxal phosphate</keyword>
<dbReference type="InterPro" id="IPR009006">
    <property type="entry name" value="Ala_racemase/Decarboxylase_C"/>
</dbReference>
<dbReference type="Gene3D" id="2.40.37.10">
    <property type="entry name" value="Lyase, Ornithine Decarboxylase, Chain A, domain 1"/>
    <property type="match status" value="1"/>
</dbReference>
<dbReference type="SUPFAM" id="SSF50621">
    <property type="entry name" value="Alanine racemase C-terminal domain-like"/>
    <property type="match status" value="1"/>
</dbReference>
<feature type="modified residue" description="N6-(pyridoxal phosphate)lysine" evidence="5 7">
    <location>
        <position position="52"/>
    </location>
</feature>
<keyword evidence="4 5" id="KW-0456">Lyase</keyword>
<dbReference type="PANTHER" id="PTHR43727:SF2">
    <property type="entry name" value="GROUP IV DECARBOXYLASE"/>
    <property type="match status" value="1"/>
</dbReference>
<dbReference type="PANTHER" id="PTHR43727">
    <property type="entry name" value="DIAMINOPIMELATE DECARBOXYLASE"/>
    <property type="match status" value="1"/>
</dbReference>
<protein>
    <recommendedName>
        <fullName evidence="5 6">Diaminopimelate decarboxylase</fullName>
        <shortName evidence="5">DAP decarboxylase</shortName>
        <shortName evidence="5">DAPDC</shortName>
        <ecNumber evidence="5 6">4.1.1.20</ecNumber>
    </recommendedName>
</protein>
<feature type="binding site" evidence="5">
    <location>
        <position position="301"/>
    </location>
    <ligand>
        <name>substrate</name>
    </ligand>
</feature>
<dbReference type="PROSITE" id="PS00879">
    <property type="entry name" value="ODR_DC_2_2"/>
    <property type="match status" value="1"/>
</dbReference>
<evidence type="ECO:0000313" key="10">
    <source>
        <dbReference type="EMBL" id="QCI27275.1"/>
    </source>
</evidence>
<gene>
    <name evidence="5" type="primary">lysA</name>
    <name evidence="10" type="ORF">D9V81_01470</name>
</gene>
<comment type="catalytic activity">
    <reaction evidence="5 8">
        <text>meso-2,6-diaminopimelate + H(+) = L-lysine + CO2</text>
        <dbReference type="Rhea" id="RHEA:15101"/>
        <dbReference type="ChEBI" id="CHEBI:15378"/>
        <dbReference type="ChEBI" id="CHEBI:16526"/>
        <dbReference type="ChEBI" id="CHEBI:32551"/>
        <dbReference type="ChEBI" id="CHEBI:57791"/>
        <dbReference type="EC" id="4.1.1.20"/>
    </reaction>
</comment>
<dbReference type="PRINTS" id="PR01179">
    <property type="entry name" value="ODADCRBXLASE"/>
</dbReference>
<dbReference type="OrthoDB" id="9802241at2"/>
<keyword evidence="5" id="KW-0028">Amino-acid biosynthesis</keyword>